<evidence type="ECO:0000313" key="1">
    <source>
        <dbReference type="EMBL" id="PWN53588.1"/>
    </source>
</evidence>
<accession>A0ACD0P616</accession>
<evidence type="ECO:0000313" key="2">
    <source>
        <dbReference type="Proteomes" id="UP000245626"/>
    </source>
</evidence>
<dbReference type="Proteomes" id="UP000245626">
    <property type="component" value="Unassembled WGS sequence"/>
</dbReference>
<sequence length="211" mass="22861">MLASTSTTRLLAKVPAQAIRSQTYLAPRHLVNMSSSSLTWLKASPLSTLSNKLATTSINPMLRRCKAPFNFSSSISISKLHSSAPSNHGGIERPEPGTGVKITFRDSKGQDIRTVEVNEGDDLLSIAHEYDVDLEGACEGSIACSTCHVILEPDVYDKLEEPSDDENDMLDLAFGLTDTSRLGCQVKVTKELDGMVAQLPSATRNMYVDGE</sequence>
<organism evidence="1 2">
    <name type="scientific">Violaceomyces palustris</name>
    <dbReference type="NCBI Taxonomy" id="1673888"/>
    <lineage>
        <taxon>Eukaryota</taxon>
        <taxon>Fungi</taxon>
        <taxon>Dikarya</taxon>
        <taxon>Basidiomycota</taxon>
        <taxon>Ustilaginomycotina</taxon>
        <taxon>Ustilaginomycetes</taxon>
        <taxon>Violaceomycetales</taxon>
        <taxon>Violaceomycetaceae</taxon>
        <taxon>Violaceomyces</taxon>
    </lineage>
</organism>
<name>A0ACD0P616_9BASI</name>
<proteinExistence type="predicted"/>
<protein>
    <submittedName>
        <fullName evidence="1">Ferredoxin</fullName>
    </submittedName>
</protein>
<keyword evidence="2" id="KW-1185">Reference proteome</keyword>
<gene>
    <name evidence="1" type="ORF">IE53DRAFT_383919</name>
</gene>
<reference evidence="1 2" key="1">
    <citation type="journal article" date="2018" name="Mol. Biol. Evol.">
        <title>Broad Genomic Sampling Reveals a Smut Pathogenic Ancestry of the Fungal Clade Ustilaginomycotina.</title>
        <authorList>
            <person name="Kijpornyongpan T."/>
            <person name="Mondo S.J."/>
            <person name="Barry K."/>
            <person name="Sandor L."/>
            <person name="Lee J."/>
            <person name="Lipzen A."/>
            <person name="Pangilinan J."/>
            <person name="LaButti K."/>
            <person name="Hainaut M."/>
            <person name="Henrissat B."/>
            <person name="Grigoriev I.V."/>
            <person name="Spatafora J.W."/>
            <person name="Aime M.C."/>
        </authorList>
    </citation>
    <scope>NUCLEOTIDE SEQUENCE [LARGE SCALE GENOMIC DNA]</scope>
    <source>
        <strain evidence="1 2">SA 807</strain>
    </source>
</reference>
<dbReference type="EMBL" id="KZ819719">
    <property type="protein sequence ID" value="PWN53588.1"/>
    <property type="molecule type" value="Genomic_DNA"/>
</dbReference>